<dbReference type="PROSITE" id="PS50297">
    <property type="entry name" value="ANK_REP_REGION"/>
    <property type="match status" value="2"/>
</dbReference>
<dbReference type="SMART" id="SM00248">
    <property type="entry name" value="ANK"/>
    <property type="match status" value="5"/>
</dbReference>
<dbReference type="OMA" id="QCQMKEV"/>
<dbReference type="PRINTS" id="PR01415">
    <property type="entry name" value="ANKYRIN"/>
</dbReference>
<dbReference type="InterPro" id="IPR036770">
    <property type="entry name" value="Ankyrin_rpt-contain_sf"/>
</dbReference>
<accession>F6XFH5</accession>
<dbReference type="GeneTree" id="ENSGT00940000163982"/>
<dbReference type="Bgee" id="ENSOANG00000008771">
    <property type="expression patterns" value="Expressed in testis and 8 other cell types or tissues"/>
</dbReference>
<feature type="region of interest" description="Disordered" evidence="4">
    <location>
        <begin position="2295"/>
        <end position="2319"/>
    </location>
</feature>
<dbReference type="Proteomes" id="UP000002279">
    <property type="component" value="Chromosome 10"/>
</dbReference>
<dbReference type="Pfam" id="PF12796">
    <property type="entry name" value="Ank_2"/>
    <property type="match status" value="1"/>
</dbReference>
<dbReference type="InterPro" id="IPR002110">
    <property type="entry name" value="Ankyrin_rpt"/>
</dbReference>
<feature type="compositionally biased region" description="Basic and acidic residues" evidence="4">
    <location>
        <begin position="499"/>
        <end position="513"/>
    </location>
</feature>
<feature type="compositionally biased region" description="Polar residues" evidence="4">
    <location>
        <begin position="768"/>
        <end position="780"/>
    </location>
</feature>
<evidence type="ECO:0000256" key="2">
    <source>
        <dbReference type="PROSITE-ProRule" id="PRU00023"/>
    </source>
</evidence>
<feature type="coiled-coil region" evidence="3">
    <location>
        <begin position="1858"/>
        <end position="2101"/>
    </location>
</feature>
<proteinExistence type="predicted"/>
<evidence type="ECO:0000259" key="5">
    <source>
        <dbReference type="Pfam" id="PF12001"/>
    </source>
</evidence>
<reference evidence="7 8" key="1">
    <citation type="journal article" date="2008" name="Nature">
        <title>Genome analysis of the platypus reveals unique signatures of evolution.</title>
        <authorList>
            <person name="Warren W.C."/>
            <person name="Hillier L.W."/>
            <person name="Marshall Graves J.A."/>
            <person name="Birney E."/>
            <person name="Ponting C.P."/>
            <person name="Grutzner F."/>
            <person name="Belov K."/>
            <person name="Miller W."/>
            <person name="Clarke L."/>
            <person name="Chinwalla A.T."/>
            <person name="Yang S.P."/>
            <person name="Heger A."/>
            <person name="Locke D.P."/>
            <person name="Miethke P."/>
            <person name="Waters P.D."/>
            <person name="Veyrunes F."/>
            <person name="Fulton L."/>
            <person name="Fulton B."/>
            <person name="Graves T."/>
            <person name="Wallis J."/>
            <person name="Puente X.S."/>
            <person name="Lopez-Otin C."/>
            <person name="Ordonez G.R."/>
            <person name="Eichler E.E."/>
            <person name="Chen L."/>
            <person name="Cheng Z."/>
            <person name="Deakin J.E."/>
            <person name="Alsop A."/>
            <person name="Thompson K."/>
            <person name="Kirby P."/>
            <person name="Papenfuss A.T."/>
            <person name="Wakefield M.J."/>
            <person name="Olender T."/>
            <person name="Lancet D."/>
            <person name="Huttley G.A."/>
            <person name="Smit A.F."/>
            <person name="Pask A."/>
            <person name="Temple-Smith P."/>
            <person name="Batzer M.A."/>
            <person name="Walker J.A."/>
            <person name="Konkel M.K."/>
            <person name="Harris R.S."/>
            <person name="Whittington C.M."/>
            <person name="Wong E.S."/>
            <person name="Gemmell N.J."/>
            <person name="Buschiazzo E."/>
            <person name="Vargas Jentzsch I.M."/>
            <person name="Merkel A."/>
            <person name="Schmitz J."/>
            <person name="Zemann A."/>
            <person name="Churakov G."/>
            <person name="Kriegs J.O."/>
            <person name="Brosius J."/>
            <person name="Murchison E.P."/>
            <person name="Sachidanandam R."/>
            <person name="Smith C."/>
            <person name="Hannon G.J."/>
            <person name="Tsend-Ayush E."/>
            <person name="McMillan D."/>
            <person name="Attenborough R."/>
            <person name="Rens W."/>
            <person name="Ferguson-Smith M."/>
            <person name="Lefevre C.M."/>
            <person name="Sharp J.A."/>
            <person name="Nicholas K.R."/>
            <person name="Ray D.A."/>
            <person name="Kube M."/>
            <person name="Reinhardt R."/>
            <person name="Pringle T.H."/>
            <person name="Taylor J."/>
            <person name="Jones R.C."/>
            <person name="Nixon B."/>
            <person name="Dacheux J.L."/>
            <person name="Niwa H."/>
            <person name="Sekita Y."/>
            <person name="Huang X."/>
            <person name="Stark A."/>
            <person name="Kheradpour P."/>
            <person name="Kellis M."/>
            <person name="Flicek P."/>
            <person name="Chen Y."/>
            <person name="Webber C."/>
            <person name="Hardison R."/>
            <person name="Nelson J."/>
            <person name="Hallsworth-Pepin K."/>
            <person name="Delehaunty K."/>
            <person name="Markovic C."/>
            <person name="Minx P."/>
            <person name="Feng Y."/>
            <person name="Kremitzki C."/>
            <person name="Mitreva M."/>
            <person name="Glasscock J."/>
            <person name="Wylie T."/>
            <person name="Wohldmann P."/>
            <person name="Thiru P."/>
            <person name="Nhan M.N."/>
            <person name="Pohl C.S."/>
            <person name="Smith S.M."/>
            <person name="Hou S."/>
            <person name="Nefedov M."/>
            <person name="de Jong P.J."/>
            <person name="Renfree M.B."/>
            <person name="Mardis E.R."/>
            <person name="Wilson R.K."/>
        </authorList>
    </citation>
    <scope>NUCLEOTIDE SEQUENCE [LARGE SCALE GENOMIC DNA]</scope>
    <source>
        <strain evidence="7 8">Glennie</strain>
    </source>
</reference>
<feature type="coiled-coil region" evidence="3">
    <location>
        <begin position="2136"/>
        <end position="2212"/>
    </location>
</feature>
<name>F6XFH5_ORNAN</name>
<reference evidence="7" key="2">
    <citation type="submission" date="2025-08" db="UniProtKB">
        <authorList>
            <consortium name="Ensembl"/>
        </authorList>
    </citation>
    <scope>IDENTIFICATION</scope>
    <source>
        <strain evidence="7">Glennie</strain>
    </source>
</reference>
<feature type="compositionally biased region" description="Polar residues" evidence="4">
    <location>
        <begin position="2297"/>
        <end position="2310"/>
    </location>
</feature>
<dbReference type="eggNOG" id="ENOG502QR0R">
    <property type="taxonomic scope" value="Eukaryota"/>
</dbReference>
<dbReference type="PROSITE" id="PS50088">
    <property type="entry name" value="ANK_REPEAT"/>
    <property type="match status" value="4"/>
</dbReference>
<evidence type="ECO:0000256" key="1">
    <source>
        <dbReference type="ARBA" id="ARBA00023054"/>
    </source>
</evidence>
<feature type="compositionally biased region" description="Basic and acidic residues" evidence="4">
    <location>
        <begin position="806"/>
        <end position="823"/>
    </location>
</feature>
<dbReference type="InterPro" id="IPR039497">
    <property type="entry name" value="CC144C-like_CC_dom"/>
</dbReference>
<feature type="region of interest" description="Disordered" evidence="4">
    <location>
        <begin position="1258"/>
        <end position="1303"/>
    </location>
</feature>
<feature type="region of interest" description="Disordered" evidence="4">
    <location>
        <begin position="704"/>
        <end position="830"/>
    </location>
</feature>
<evidence type="ECO:0000313" key="7">
    <source>
        <dbReference type="Ensembl" id="ENSOANP00000013975.5"/>
    </source>
</evidence>
<dbReference type="Ensembl" id="ENSOANT00000013978.5">
    <property type="protein sequence ID" value="ENSOANP00000013975.5"/>
    <property type="gene ID" value="ENSOANG00000008771.6"/>
</dbReference>
<feature type="compositionally biased region" description="Polar residues" evidence="4">
    <location>
        <begin position="597"/>
        <end position="621"/>
    </location>
</feature>
<dbReference type="HOGENOM" id="CLU_001111_0_1_1"/>
<feature type="compositionally biased region" description="Low complexity" evidence="4">
    <location>
        <begin position="453"/>
        <end position="471"/>
    </location>
</feature>
<feature type="compositionally biased region" description="Acidic residues" evidence="4">
    <location>
        <begin position="747"/>
        <end position="767"/>
    </location>
</feature>
<feature type="region of interest" description="Disordered" evidence="4">
    <location>
        <begin position="1121"/>
        <end position="1143"/>
    </location>
</feature>
<dbReference type="SUPFAM" id="SSF48403">
    <property type="entry name" value="Ankyrin repeat"/>
    <property type="match status" value="1"/>
</dbReference>
<evidence type="ECO:0000256" key="4">
    <source>
        <dbReference type="SAM" id="MobiDB-lite"/>
    </source>
</evidence>
<sequence>MSVERPRLGACAASPLVHARWGPERARGAAHARCGRRRPGRAVARVAARCRGGREGGGVGPTGPVRLGPVPPGLVGVGRVGPRAMEAGRWGSGVPGSPDGPAPAFAARVRTFFKLGSKKKQKKQQRQQQRQQQQRGQGLLPRPGPGPGSGRRGSPRTTLLPAPPTPPTPATPPSPATPPARPGYRLHPKELGKLHRAAWDGDTFRVQHLLLLRKHDLDQPDRANRTPLHLACAKGFPEVVSLLVENKCKLNLFDSDNQSPLMKAIECQKEQCAIILLDHDADPNLVDAKHNTALHYAALIPNVSLAGHLLEHRAHIDVQNQEGYTPLLLAVIQNHQEMVEFLLKKGADVNARDNFKRTALILAAKGEQTGMIKLLLEHNADTYLEDDQGWTAENHATFSGFHAHSLLIAQYALQKNPKQCSSSIFNSPDRAFVSGFTLGGPATDKKGMDESSSESLSRASNKPSPSDSWPPSDEEESDFSTKKPAKPNLSRLINASQQIKKDDEKSSLVRTERITFLGPSMSSSEKEDVTESPPKPSPHVQCIPHPVLPLPGSFSKPPLMTSTPLLNIKKEESVETEDEEENSGNSSDDAPKEQPHSFKSLTKSLNSSTGYLKTQNTSQNCALGGDILPELGVEEEEESWKSESASESTPERSVPHLPAARSNEPTNSISKEKSEDIFYEPSFVSGSRNCNMNKLEDVRNLGRPVDHMDNYENHPVSKSNTTKAVVSKDSVNQEEEQMVKQNRTSDFMEEFGLDNADDIEDASDWDSTDTSYKNSQNVPQYSPEVKRAQKDSNGDLEDATISSSSRHSEKSPVPKNSSEEAHEGLSGSIPQQDKVMLNICSLTEKTALEKQTNKARMSISHLKTKSEGLETNEEMCSGDLPLDSKLNWEERYEKLWADKEKMKVKMSFKSITAELKKMFGETFEENKIAPMSRVEPLQDISKESETVGEPPHNLRKNITEPEDQDKIGVFLTVTLPQFSGKGEKGLENSSSYNLNSNSQENTTQSSFKLCTSSNTLGSENDIGCICNANEEGLADDAENTKISSLKIAANKLFIKQTAGNKDRIFTSWESVSGKNLECVLKPSSTEEALSTGLTYPEVMRPISPEKAHTLSAETYNAEKTDSRLNSHQSHNHRGRKAGNSTVTENKKWKHSISFYDKISQAHPDEELQQAMQGFKKEVGVLEIGFLTLEKQKMQLQKEVEEEKIKHKYDEMGTLEKRHESDKSVQEKMAKIPRQHSQINNTVSSKERSPLILSHWKSHDGHFAGGEGSKETPDQQKSAEKGIHKKSKEPAQMAVDGDLDDLTQSSDTATEEFDFPSLNTKNPMLLIEQLGVHCNDSAGLLQVQNAFLSCERSVEFEKGRYQLLLSKVELMKKEKKELQEELSETREIKSKLEHEKVEWESELSSLRFTLKQEEEKKLSMEIKYEKAREQLKRKEDQYCKELEMKQQLELTLRTLDLELRTVRNNLKQVEEERNDTQRQLSQEQSARALQDDILNNHIWRQKEIEAAQKTATHSSEIPDNHEKEKELQHINQKLQEEIAILKLEVDTARVQNQEKESRYVDENEALKEKNEDLQKELKLNEEALTKRMFQYNGQLTVLTAENAMLRSQMENEKQNKDRLETEMESYRSRLSTAIQEHEKSQVAKSDAERKFQRERDEWLRLQDKLNHDLSNLRDTNGVLSQHLSQAESKANGLENELHRLRDIIREKSLSLESAQRDLQQTQCQAKELERVCQNEKAQMTKFTVKQESMTERLAQLQSENALLRQQLEDAQNKGIVQDKVVNDVQVLFRDIVDKLHAESDKQILLVEERNKELTCKCSHLREQLYKSETQQADREATIRQLQQELADSLKKQSMSEASLEVTTRYRNDLEDEKQQLQKELDKIRNKMQESEELQMQYKRCNHELEDHVQKLEIENTTLEATIKQQTTRIELLQKEPQDSSSSENEKENLKKLNQIKRSLENRLEHEIKKNQELQKNIDGFQKDIKTMKKKQKEYEKRELNFQGESKYSHSKIDDQVNKLKIKIDGLSQKLEGATSKYSLLETTNQDLKEQLFSLQKNYEISEKIKRQLEEEMVNLKRYQEMNMFERSQMEQYKREVDEQAKQEIVKKLEEVNLFLQTQAASQETLEKLRENNNASLINQMETRIKDLEMELARLKNSSQNNTFQKDPTQAELERYRGLYNEESNIRKSLSSKLDRANERLAETNVKLLSERQKRRSLISSLTSSPVLEPTHLGNLSYSFVFNRGLDLGGSFLGATPSTPSSETTVETYLTKMRQELDRKITKELAEANTELQFATLRVSPQGSTDDSSRNPNCHRDPAARATQEYLDILKKNYMI</sequence>
<feature type="repeat" description="ANK" evidence="2">
    <location>
        <begin position="289"/>
        <end position="321"/>
    </location>
</feature>
<dbReference type="STRING" id="9258.ENSOANP00000013975"/>
<feature type="domain" description="DUF3496" evidence="5">
    <location>
        <begin position="2137"/>
        <end position="2243"/>
    </location>
</feature>
<dbReference type="FunCoup" id="F6XFH5">
    <property type="interactions" value="586"/>
</dbReference>
<dbReference type="InterPro" id="IPR021885">
    <property type="entry name" value="DUF3496"/>
</dbReference>
<feature type="compositionally biased region" description="Low complexity" evidence="4">
    <location>
        <begin position="126"/>
        <end position="141"/>
    </location>
</feature>
<feature type="compositionally biased region" description="Basic and acidic residues" evidence="4">
    <location>
        <begin position="784"/>
        <end position="793"/>
    </location>
</feature>
<feature type="repeat" description="ANK" evidence="2">
    <location>
        <begin position="223"/>
        <end position="255"/>
    </location>
</feature>
<dbReference type="Pfam" id="PF12001">
    <property type="entry name" value="DUF3496"/>
    <property type="match status" value="1"/>
</dbReference>
<dbReference type="Pfam" id="PF13637">
    <property type="entry name" value="Ank_4"/>
    <property type="match status" value="1"/>
</dbReference>
<dbReference type="InterPro" id="IPR050657">
    <property type="entry name" value="Ankyrin_repeat_domain"/>
</dbReference>
<feature type="repeat" description="ANK" evidence="2">
    <location>
        <begin position="322"/>
        <end position="354"/>
    </location>
</feature>
<keyword evidence="8" id="KW-1185">Reference proteome</keyword>
<feature type="domain" description="CCDC144C-like coiled-coil" evidence="6">
    <location>
        <begin position="1407"/>
        <end position="1885"/>
    </location>
</feature>
<gene>
    <name evidence="7" type="primary">ANKRD26</name>
</gene>
<evidence type="ECO:0000256" key="3">
    <source>
        <dbReference type="SAM" id="Coils"/>
    </source>
</evidence>
<keyword evidence="2" id="KW-0040">ANK repeat</keyword>
<feature type="region of interest" description="Disordered" evidence="4">
    <location>
        <begin position="436"/>
        <end position="676"/>
    </location>
</feature>
<dbReference type="InParanoid" id="F6XFH5"/>
<feature type="region of interest" description="Disordered" evidence="4">
    <location>
        <begin position="116"/>
        <end position="187"/>
    </location>
</feature>
<feature type="repeat" description="ANK" evidence="2">
    <location>
        <begin position="355"/>
        <end position="387"/>
    </location>
</feature>
<feature type="compositionally biased region" description="Basic residues" evidence="4">
    <location>
        <begin position="116"/>
        <end position="125"/>
    </location>
</feature>
<feature type="coiled-coil region" evidence="3">
    <location>
        <begin position="1675"/>
        <end position="1772"/>
    </location>
</feature>
<feature type="compositionally biased region" description="Pro residues" evidence="4">
    <location>
        <begin position="161"/>
        <end position="181"/>
    </location>
</feature>
<dbReference type="PANTHER" id="PTHR24147:SF53">
    <property type="entry name" value="ANKYRIN REPEAT DOMAIN 26"/>
    <property type="match status" value="1"/>
</dbReference>
<feature type="coiled-coil region" evidence="3">
    <location>
        <begin position="1360"/>
        <end position="1485"/>
    </location>
</feature>
<evidence type="ECO:0000313" key="8">
    <source>
        <dbReference type="Proteomes" id="UP000002279"/>
    </source>
</evidence>
<evidence type="ECO:0000259" key="6">
    <source>
        <dbReference type="Pfam" id="PF14915"/>
    </source>
</evidence>
<dbReference type="PANTHER" id="PTHR24147">
    <property type="entry name" value="ANKYRIN REPEAT DOMAIN 36-RELATED"/>
    <property type="match status" value="1"/>
</dbReference>
<keyword evidence="1 3" id="KW-0175">Coiled coil</keyword>
<reference evidence="7" key="3">
    <citation type="submission" date="2025-09" db="UniProtKB">
        <authorList>
            <consortium name="Ensembl"/>
        </authorList>
    </citation>
    <scope>IDENTIFICATION</scope>
    <source>
        <strain evidence="7">Glennie</strain>
    </source>
</reference>
<dbReference type="Gene3D" id="1.25.40.20">
    <property type="entry name" value="Ankyrin repeat-containing domain"/>
    <property type="match status" value="2"/>
</dbReference>
<feature type="coiled-coil region" evidence="3">
    <location>
        <begin position="1519"/>
        <end position="1635"/>
    </location>
</feature>
<dbReference type="Pfam" id="PF14915">
    <property type="entry name" value="CCDC144C"/>
    <property type="match status" value="1"/>
</dbReference>
<organism evidence="7 8">
    <name type="scientific">Ornithorhynchus anatinus</name>
    <name type="common">Duckbill platypus</name>
    <dbReference type="NCBI Taxonomy" id="9258"/>
    <lineage>
        <taxon>Eukaryota</taxon>
        <taxon>Metazoa</taxon>
        <taxon>Chordata</taxon>
        <taxon>Craniata</taxon>
        <taxon>Vertebrata</taxon>
        <taxon>Euteleostomi</taxon>
        <taxon>Mammalia</taxon>
        <taxon>Monotremata</taxon>
        <taxon>Ornithorhynchidae</taxon>
        <taxon>Ornithorhynchus</taxon>
    </lineage>
</organism>
<feature type="compositionally biased region" description="Basic and acidic residues" evidence="4">
    <location>
        <begin position="1258"/>
        <end position="1281"/>
    </location>
</feature>
<protein>
    <submittedName>
        <fullName evidence="7">Uncharacterized protein</fullName>
    </submittedName>
</protein>